<evidence type="ECO:0000313" key="3">
    <source>
        <dbReference type="EMBL" id="NBI07905.1"/>
    </source>
</evidence>
<dbReference type="InterPro" id="IPR038763">
    <property type="entry name" value="DHH_sf"/>
</dbReference>
<comment type="caution">
    <text evidence="3">The sequence shown here is derived from an EMBL/GenBank/DDBJ whole genome shotgun (WGS) entry which is preliminary data.</text>
</comment>
<dbReference type="EMBL" id="QXXA01000016">
    <property type="protein sequence ID" value="NBI07905.1"/>
    <property type="molecule type" value="Genomic_DNA"/>
</dbReference>
<dbReference type="Pfam" id="PF02272">
    <property type="entry name" value="DHHA1"/>
    <property type="match status" value="1"/>
</dbReference>
<dbReference type="InterPro" id="IPR003156">
    <property type="entry name" value="DHHA1_dom"/>
</dbReference>
<evidence type="ECO:0000259" key="1">
    <source>
        <dbReference type="Pfam" id="PF01368"/>
    </source>
</evidence>
<dbReference type="GO" id="GO:0003676">
    <property type="term" value="F:nucleic acid binding"/>
    <property type="evidence" value="ECO:0007669"/>
    <property type="project" value="InterPro"/>
</dbReference>
<organism evidence="3 4">
    <name type="scientific">Senegalia massiliensis</name>
    <dbReference type="NCBI Taxonomy" id="1720316"/>
    <lineage>
        <taxon>Bacteria</taxon>
        <taxon>Bacillati</taxon>
        <taxon>Bacillota</taxon>
        <taxon>Clostridia</taxon>
        <taxon>Eubacteriales</taxon>
        <taxon>Clostridiaceae</taxon>
        <taxon>Senegalia</taxon>
    </lineage>
</organism>
<dbReference type="Pfam" id="PF01368">
    <property type="entry name" value="DHH"/>
    <property type="match status" value="1"/>
</dbReference>
<feature type="domain" description="DDH" evidence="1">
    <location>
        <begin position="32"/>
        <end position="176"/>
    </location>
</feature>
<protein>
    <submittedName>
        <fullName evidence="3">Bifunctional oligoribonuclease/PAP phosphatase NrnA</fullName>
    </submittedName>
</protein>
<keyword evidence="4" id="KW-1185">Reference proteome</keyword>
<accession>A0A845QZK0</accession>
<evidence type="ECO:0000313" key="4">
    <source>
        <dbReference type="Proteomes" id="UP000467132"/>
    </source>
</evidence>
<dbReference type="SUPFAM" id="SSF64182">
    <property type="entry name" value="DHH phosphoesterases"/>
    <property type="match status" value="1"/>
</dbReference>
<reference evidence="3 4" key="1">
    <citation type="submission" date="2018-08" db="EMBL/GenBank/DDBJ databases">
        <title>Murine metabolic-syndrome-specific gut microbial biobank.</title>
        <authorList>
            <person name="Liu C."/>
        </authorList>
    </citation>
    <scope>NUCLEOTIDE SEQUENCE [LARGE SCALE GENOMIC DNA]</scope>
    <source>
        <strain evidence="3 4">583</strain>
    </source>
</reference>
<feature type="domain" description="DHHA1" evidence="2">
    <location>
        <begin position="249"/>
        <end position="334"/>
    </location>
</feature>
<dbReference type="PANTHER" id="PTHR47618:SF1">
    <property type="entry name" value="BIFUNCTIONAL OLIGORIBONUCLEASE AND PAP PHOSPHATASE NRNA"/>
    <property type="match status" value="1"/>
</dbReference>
<dbReference type="AlphaFoldDB" id="A0A845QZK0"/>
<evidence type="ECO:0000259" key="2">
    <source>
        <dbReference type="Pfam" id="PF02272"/>
    </source>
</evidence>
<dbReference type="Gene3D" id="3.90.1640.10">
    <property type="entry name" value="inorganic pyrophosphatase (n-terminal core)"/>
    <property type="match status" value="1"/>
</dbReference>
<dbReference type="PANTHER" id="PTHR47618">
    <property type="entry name" value="BIFUNCTIONAL OLIGORIBONUCLEASE AND PAP PHOSPHATASE NRNA"/>
    <property type="match status" value="1"/>
</dbReference>
<proteinExistence type="predicted"/>
<dbReference type="InterPro" id="IPR001667">
    <property type="entry name" value="DDH_dom"/>
</dbReference>
<dbReference type="Proteomes" id="UP000467132">
    <property type="component" value="Unassembled WGS sequence"/>
</dbReference>
<name>A0A845QZK0_9CLOT</name>
<sequence>MVFTFQNLLIVLKKMRIRMKSDILKELDRSSKIYLVSHINPDGDSIGSLLAFGKSLKHKYGEKVILLKSDKIPDTFKFLNNMNYLSDLQILKAIDDNSTLITLDCGDLNRIGAVNDSIKNFKSIINIDHHKSNNLFGKINIVDSDASSTSEIIFKLLKDNSLLIDKDIAEALYTGISSDTGSFKYESTDANTHRIASELLEYNIDKSKIIFYLYQNRSIETTNIFIEAIKKIEFHYHNKIGITIITKNMMKEANASVSDIDGIVEFIRDTENIEIACVIKEIDINKYKVSLRSKSYLDVSQIATHFNGGGHKKAAGMVVEGNVEKIKYKLLQLINKKLR</sequence>
<dbReference type="InterPro" id="IPR051319">
    <property type="entry name" value="Oligoribo/pAp-PDE_c-di-AMP_PDE"/>
</dbReference>
<gene>
    <name evidence="3" type="ORF">D3Z33_13675</name>
</gene>
<dbReference type="Gene3D" id="3.10.310.30">
    <property type="match status" value="1"/>
</dbReference>